<comment type="caution">
    <text evidence="2">The sequence shown here is derived from an EMBL/GenBank/DDBJ whole genome shotgun (WGS) entry which is preliminary data.</text>
</comment>
<dbReference type="Pfam" id="PF13431">
    <property type="entry name" value="TPR_17"/>
    <property type="match status" value="1"/>
</dbReference>
<gene>
    <name evidence="2" type="ORF">BJN45_13530</name>
</gene>
<dbReference type="SUPFAM" id="SSF48452">
    <property type="entry name" value="TPR-like"/>
    <property type="match status" value="1"/>
</dbReference>
<dbReference type="PANTHER" id="PTHR44809:SF1">
    <property type="entry name" value="PROTEIN O-MANNOSYL-TRANSFERASE TMTC1"/>
    <property type="match status" value="1"/>
</dbReference>
<dbReference type="SMART" id="SM00028">
    <property type="entry name" value="TPR"/>
    <property type="match status" value="4"/>
</dbReference>
<dbReference type="PROSITE" id="PS50005">
    <property type="entry name" value="TPR"/>
    <property type="match status" value="2"/>
</dbReference>
<dbReference type="InterPro" id="IPR011990">
    <property type="entry name" value="TPR-like_helical_dom_sf"/>
</dbReference>
<dbReference type="PANTHER" id="PTHR44809">
    <property type="match status" value="1"/>
</dbReference>
<dbReference type="AlphaFoldDB" id="A0A1R1I3A6"/>
<sequence>MADDAEALFAAGTRRLSDGDLAAAETLLRESLRLAPTLAEAHANLALTLEQAGRLADAEASYRQAVALAPGQCQILVNYAGLLASQRRFAEAERIYLRAVQADPQSAQAWTHLGVLLASCKREAEAEQCYRTAMALAPEFANARFNLAYVLLRQGRYAEGWECMEARNWLAATEQALALPRWHGQALAGKSLLIGPEAGHGDMIQFCRYVPLLKAAGARRVSVLCHPPLARLLRTLPGVDEVLAVGDPAPADSWDYWTPPLSLPHHLQTRLETIPADIPYLAAEPALVAAWAARMGDGAGRRVGLVWKGNPRFENDSERSLPSLHTLAPLAGIPGLRFYSLQKGAGEDEAGDPGRPFSIVDLGSRIADFTDTAAIIANLDLLITVDTAAAHLAGALGKPCWVLLPDYQTDWRWLAGRDDSPWYPGVVRLFRQPAGGGWSPVIAALAAALTGFAAA</sequence>
<evidence type="ECO:0000313" key="3">
    <source>
        <dbReference type="Proteomes" id="UP000187526"/>
    </source>
</evidence>
<evidence type="ECO:0000256" key="1">
    <source>
        <dbReference type="PROSITE-ProRule" id="PRU00339"/>
    </source>
</evidence>
<evidence type="ECO:0000313" key="2">
    <source>
        <dbReference type="EMBL" id="OMG53232.1"/>
    </source>
</evidence>
<dbReference type="EMBL" id="MTHD01000004">
    <property type="protein sequence ID" value="OMG53232.1"/>
    <property type="molecule type" value="Genomic_DNA"/>
</dbReference>
<feature type="repeat" description="TPR" evidence="1">
    <location>
        <begin position="107"/>
        <end position="140"/>
    </location>
</feature>
<dbReference type="SUPFAM" id="SSF53756">
    <property type="entry name" value="UDP-Glycosyltransferase/glycogen phosphorylase"/>
    <property type="match status" value="1"/>
</dbReference>
<reference evidence="2 3" key="1">
    <citation type="submission" date="2016-10" db="EMBL/GenBank/DDBJ databases">
        <title>Alkaliphiles isolated from bioreactors.</title>
        <authorList>
            <person name="Salah Z."/>
            <person name="Rout S.P."/>
            <person name="Humphreys P.N."/>
        </authorList>
    </citation>
    <scope>NUCLEOTIDE SEQUENCE [LARGE SCALE GENOMIC DNA]</scope>
    <source>
        <strain evidence="2 3">ZS02</strain>
    </source>
</reference>
<name>A0A1R1I3A6_9RHOO</name>
<dbReference type="Pfam" id="PF14559">
    <property type="entry name" value="TPR_19"/>
    <property type="match status" value="1"/>
</dbReference>
<dbReference type="RefSeq" id="WP_076096064.1">
    <property type="nucleotide sequence ID" value="NZ_MTHD01000004.1"/>
</dbReference>
<dbReference type="STRING" id="418702.BJN45_13530"/>
<dbReference type="OrthoDB" id="9814129at2"/>
<dbReference type="Gene3D" id="1.25.40.10">
    <property type="entry name" value="Tetratricopeptide repeat domain"/>
    <property type="match status" value="1"/>
</dbReference>
<feature type="repeat" description="TPR" evidence="1">
    <location>
        <begin position="39"/>
        <end position="72"/>
    </location>
</feature>
<keyword evidence="3" id="KW-1185">Reference proteome</keyword>
<dbReference type="Proteomes" id="UP000187526">
    <property type="component" value="Unassembled WGS sequence"/>
</dbReference>
<dbReference type="InterPro" id="IPR052943">
    <property type="entry name" value="TMTC_O-mannosyl-trnsfr"/>
</dbReference>
<organism evidence="2 3">
    <name type="scientific">Azonexus hydrophilus</name>
    <dbReference type="NCBI Taxonomy" id="418702"/>
    <lineage>
        <taxon>Bacteria</taxon>
        <taxon>Pseudomonadati</taxon>
        <taxon>Pseudomonadota</taxon>
        <taxon>Betaproteobacteria</taxon>
        <taxon>Rhodocyclales</taxon>
        <taxon>Azonexaceae</taxon>
        <taxon>Azonexus</taxon>
    </lineage>
</organism>
<proteinExistence type="predicted"/>
<protein>
    <submittedName>
        <fullName evidence="2">Uncharacterized protein</fullName>
    </submittedName>
</protein>
<keyword evidence="1" id="KW-0802">TPR repeat</keyword>
<accession>A0A1R1I3A6</accession>
<dbReference type="InterPro" id="IPR019734">
    <property type="entry name" value="TPR_rpt"/>
</dbReference>
<dbReference type="Gene3D" id="3.40.50.2000">
    <property type="entry name" value="Glycogen Phosphorylase B"/>
    <property type="match status" value="1"/>
</dbReference>